<keyword evidence="2" id="KW-1185">Reference proteome</keyword>
<name>A0A371FIL0_MUCPR</name>
<dbReference type="Proteomes" id="UP000257109">
    <property type="component" value="Unassembled WGS sequence"/>
</dbReference>
<feature type="non-terminal residue" evidence="1">
    <location>
        <position position="1"/>
    </location>
</feature>
<dbReference type="EMBL" id="QJKJ01008953">
    <property type="protein sequence ID" value="RDX78148.1"/>
    <property type="molecule type" value="Genomic_DNA"/>
</dbReference>
<sequence length="113" mass="13170">MGTTKEERPGRKTQSTQWVQPSLYRYFTSEGIISPDQIVVIEDQHPKPPKWVHLMAQDLDNWMAEALPDLRLVELLKEYANIFAWSYRDMPGLDTTIVEHRLPLIPNAVLVRQ</sequence>
<accession>A0A371FIL0</accession>
<dbReference type="OrthoDB" id="6139006at2759"/>
<proteinExistence type="predicted"/>
<gene>
    <name evidence="1" type="ORF">CR513_41628</name>
</gene>
<evidence type="ECO:0000313" key="1">
    <source>
        <dbReference type="EMBL" id="RDX78148.1"/>
    </source>
</evidence>
<organism evidence="1 2">
    <name type="scientific">Mucuna pruriens</name>
    <name type="common">Velvet bean</name>
    <name type="synonym">Dolichos pruriens</name>
    <dbReference type="NCBI Taxonomy" id="157652"/>
    <lineage>
        <taxon>Eukaryota</taxon>
        <taxon>Viridiplantae</taxon>
        <taxon>Streptophyta</taxon>
        <taxon>Embryophyta</taxon>
        <taxon>Tracheophyta</taxon>
        <taxon>Spermatophyta</taxon>
        <taxon>Magnoliopsida</taxon>
        <taxon>eudicotyledons</taxon>
        <taxon>Gunneridae</taxon>
        <taxon>Pentapetalae</taxon>
        <taxon>rosids</taxon>
        <taxon>fabids</taxon>
        <taxon>Fabales</taxon>
        <taxon>Fabaceae</taxon>
        <taxon>Papilionoideae</taxon>
        <taxon>50 kb inversion clade</taxon>
        <taxon>NPAAA clade</taxon>
        <taxon>indigoferoid/millettioid clade</taxon>
        <taxon>Phaseoleae</taxon>
        <taxon>Mucuna</taxon>
    </lineage>
</organism>
<reference evidence="1" key="1">
    <citation type="submission" date="2018-05" db="EMBL/GenBank/DDBJ databases">
        <title>Draft genome of Mucuna pruriens seed.</title>
        <authorList>
            <person name="Nnadi N.E."/>
            <person name="Vos R."/>
            <person name="Hasami M.H."/>
            <person name="Devisetty U.K."/>
            <person name="Aguiy J.C."/>
        </authorList>
    </citation>
    <scope>NUCLEOTIDE SEQUENCE [LARGE SCALE GENOMIC DNA]</scope>
    <source>
        <strain evidence="1">JCA_2017</strain>
    </source>
</reference>
<comment type="caution">
    <text evidence="1">The sequence shown here is derived from an EMBL/GenBank/DDBJ whole genome shotgun (WGS) entry which is preliminary data.</text>
</comment>
<evidence type="ECO:0000313" key="2">
    <source>
        <dbReference type="Proteomes" id="UP000257109"/>
    </source>
</evidence>
<protein>
    <submittedName>
        <fullName evidence="1">Uncharacterized protein</fullName>
    </submittedName>
</protein>
<dbReference type="AlphaFoldDB" id="A0A371FIL0"/>